<evidence type="ECO:0000313" key="2">
    <source>
        <dbReference type="Proteomes" id="UP000016223"/>
    </source>
</evidence>
<protein>
    <submittedName>
        <fullName evidence="1">HD domain-containing protein</fullName>
    </submittedName>
</protein>
<dbReference type="KEGG" id="vpd:VAPA_1c44850"/>
<dbReference type="Proteomes" id="UP000016223">
    <property type="component" value="Chromosome 1"/>
</dbReference>
<dbReference type="PATRIC" id="fig|1246301.3.peg.4523"/>
<dbReference type="Gene3D" id="1.10.3210.10">
    <property type="entry name" value="Hypothetical protein af1432"/>
    <property type="match status" value="1"/>
</dbReference>
<accession>T1XG78</accession>
<organism evidence="1 2">
    <name type="scientific">Variovorax paradoxus B4</name>
    <dbReference type="NCBI Taxonomy" id="1246301"/>
    <lineage>
        <taxon>Bacteria</taxon>
        <taxon>Pseudomonadati</taxon>
        <taxon>Pseudomonadota</taxon>
        <taxon>Betaproteobacteria</taxon>
        <taxon>Burkholderiales</taxon>
        <taxon>Comamonadaceae</taxon>
        <taxon>Variovorax</taxon>
    </lineage>
</organism>
<dbReference type="HOGENOM" id="CLU_089999_1_0_4"/>
<sequence length="238" mass="26138">MTWMLTSTGAEYHLTGPAALAASGRPVDIRDVSHHLAIVNQFNGATTRPYSVAEHSLLCCDIARHAGASVFVQMAALMHDAHEAYTNDLISPAKLAVNSFSMGAGGIAAWALFEAEHAKTVREHFKLLSVFASHKTLLRSIDSQALATARRDLTPFDPARHLPWAVLGDNTTQPMAPADWIRLDTPEREAATWKDWREQFRNRFLELQVQRTLAGLAATNADSTARHSLNLATNKETS</sequence>
<dbReference type="OrthoDB" id="1099791at2"/>
<name>T1XG78_VARPD</name>
<dbReference type="EMBL" id="CP003911">
    <property type="protein sequence ID" value="AGU51558.1"/>
    <property type="molecule type" value="Genomic_DNA"/>
</dbReference>
<gene>
    <name evidence="1" type="ORF">VAPA_1c44850</name>
</gene>
<dbReference type="RefSeq" id="WP_021009000.1">
    <property type="nucleotide sequence ID" value="NC_022247.1"/>
</dbReference>
<reference evidence="1 2" key="1">
    <citation type="submission" date="2012-10" db="EMBL/GenBank/DDBJ databases">
        <title>Genome sequence of Variovorax paradoxus B4.</title>
        <authorList>
            <person name="Schuldes J."/>
            <person name="Brandt U."/>
            <person name="Hiessl S."/>
            <person name="Wuebbeler J.H."/>
            <person name="Thuermer A."/>
            <person name="Steinbuechel A."/>
            <person name="Daniel R."/>
        </authorList>
    </citation>
    <scope>NUCLEOTIDE SEQUENCE [LARGE SCALE GENOMIC DNA]</scope>
    <source>
        <strain evidence="1 2">B4</strain>
    </source>
</reference>
<dbReference type="AlphaFoldDB" id="T1XG78"/>
<dbReference type="SUPFAM" id="SSF109604">
    <property type="entry name" value="HD-domain/PDEase-like"/>
    <property type="match status" value="1"/>
</dbReference>
<evidence type="ECO:0000313" key="1">
    <source>
        <dbReference type="EMBL" id="AGU51558.1"/>
    </source>
</evidence>
<proteinExistence type="predicted"/>